<accession>A0A813TFA3</accession>
<evidence type="ECO:0000313" key="2">
    <source>
        <dbReference type="EMBL" id="CAF0806096.1"/>
    </source>
</evidence>
<sequence length="494" mass="57455">MSFDIKNKENNSKYCSQCLSKSDVEHVCSSQLLSDSVYTLSEMANEQLNQLETFSLAQVHVKCQQDLELWHSAAVNHLGQIFTQRSADLNKIYTEDLQPDLEKYRQKLIEQLKVRIIPKINKIIDDPSDNTKKAEQIQGLLNHIKSESEIIVNRQWLNVQLPDLKNFSVPIRIAKMALAARLTDGEKDPLDDLSDDDTKKDKNISVKKKKKTNSIDIIEIFALNPEPIKTYLLETNSSTLAFSNKHVLIHDNKKLILFDLSKKVHEFEWNDNDYGILVDICWMSSLSLFVILTIHSVFLYDPTKGIGCVPVKVESIKPLDRTHVLASLSPFDRDLYINYHKGIHIDQYRVSPKSEWILEKRYSKNECSETKDIGIRDVRCDNEHICLSIMQQDDLKWRLDLMSRDMVRVRRGVPMDHGENQHKFFSMLIPLHDQRWLFVNWFTNQLWIVDQQGKTRLVKETKIKNIRNISISTDASYMAIRVEKPSALKIYKLD</sequence>
<dbReference type="EMBL" id="CAJNOT010000308">
    <property type="protein sequence ID" value="CAF0935558.1"/>
    <property type="molecule type" value="Genomic_DNA"/>
</dbReference>
<dbReference type="EMBL" id="CAJOAX010002140">
    <property type="protein sequence ID" value="CAF3773373.1"/>
    <property type="molecule type" value="Genomic_DNA"/>
</dbReference>
<evidence type="ECO:0000313" key="1">
    <source>
        <dbReference type="EMBL" id="CAF0786863.1"/>
    </source>
</evidence>
<dbReference type="Proteomes" id="UP000663870">
    <property type="component" value="Unassembled WGS sequence"/>
</dbReference>
<dbReference type="Proteomes" id="UP000663864">
    <property type="component" value="Unassembled WGS sequence"/>
</dbReference>
<dbReference type="EMBL" id="CAJNOO010000074">
    <property type="protein sequence ID" value="CAF0786863.1"/>
    <property type="molecule type" value="Genomic_DNA"/>
</dbReference>
<keyword evidence="10" id="KW-1185">Reference proteome</keyword>
<dbReference type="EMBL" id="CAJNOH010000067">
    <property type="protein sequence ID" value="CAF0832546.1"/>
    <property type="molecule type" value="Genomic_DNA"/>
</dbReference>
<dbReference type="Proteomes" id="UP000663836">
    <property type="component" value="Unassembled WGS sequence"/>
</dbReference>
<evidence type="ECO:0000313" key="8">
    <source>
        <dbReference type="EMBL" id="CAF3800520.1"/>
    </source>
</evidence>
<name>A0A813TFA3_9BILA</name>
<dbReference type="SUPFAM" id="SSF82171">
    <property type="entry name" value="DPP6 N-terminal domain-like"/>
    <property type="match status" value="1"/>
</dbReference>
<dbReference type="Proteomes" id="UP000663889">
    <property type="component" value="Unassembled WGS sequence"/>
</dbReference>
<evidence type="ECO:0000313" key="4">
    <source>
        <dbReference type="EMBL" id="CAF0818625.1"/>
    </source>
</evidence>
<dbReference type="Proteomes" id="UP000663854">
    <property type="component" value="Unassembled WGS sequence"/>
</dbReference>
<evidence type="ECO:0000313" key="7">
    <source>
        <dbReference type="EMBL" id="CAF3773373.1"/>
    </source>
</evidence>
<comment type="caution">
    <text evidence="3">The sequence shown here is derived from an EMBL/GenBank/DDBJ whole genome shotgun (WGS) entry which is preliminary data.</text>
</comment>
<evidence type="ECO:0000313" key="5">
    <source>
        <dbReference type="EMBL" id="CAF0832546.1"/>
    </source>
</evidence>
<dbReference type="AlphaFoldDB" id="A0A813TFA3"/>
<dbReference type="EMBL" id="CAJOBE010002116">
    <property type="protein sequence ID" value="CAF3800520.1"/>
    <property type="molecule type" value="Genomic_DNA"/>
</dbReference>
<dbReference type="EMBL" id="CAJOBD010006848">
    <property type="protein sequence ID" value="CAF4072033.1"/>
    <property type="molecule type" value="Genomic_DNA"/>
</dbReference>
<organism evidence="3 10">
    <name type="scientific">Rotaria sordida</name>
    <dbReference type="NCBI Taxonomy" id="392033"/>
    <lineage>
        <taxon>Eukaryota</taxon>
        <taxon>Metazoa</taxon>
        <taxon>Spiralia</taxon>
        <taxon>Gnathifera</taxon>
        <taxon>Rotifera</taxon>
        <taxon>Eurotatoria</taxon>
        <taxon>Bdelloidea</taxon>
        <taxon>Philodinida</taxon>
        <taxon>Philodinidae</taxon>
        <taxon>Rotaria</taxon>
    </lineage>
</organism>
<evidence type="ECO:0000313" key="10">
    <source>
        <dbReference type="Proteomes" id="UP000663870"/>
    </source>
</evidence>
<evidence type="ECO:0000313" key="9">
    <source>
        <dbReference type="EMBL" id="CAF4072033.1"/>
    </source>
</evidence>
<dbReference type="Proteomes" id="UP000663823">
    <property type="component" value="Unassembled WGS sequence"/>
</dbReference>
<dbReference type="EMBL" id="CAJNOL010000068">
    <property type="protein sequence ID" value="CAF0811613.1"/>
    <property type="molecule type" value="Genomic_DNA"/>
</dbReference>
<evidence type="ECO:0000313" key="3">
    <source>
        <dbReference type="EMBL" id="CAF0811613.1"/>
    </source>
</evidence>
<dbReference type="Proteomes" id="UP000663874">
    <property type="component" value="Unassembled WGS sequence"/>
</dbReference>
<evidence type="ECO:0000313" key="6">
    <source>
        <dbReference type="EMBL" id="CAF0935558.1"/>
    </source>
</evidence>
<dbReference type="Proteomes" id="UP000663882">
    <property type="component" value="Unassembled WGS sequence"/>
</dbReference>
<gene>
    <name evidence="8" type="ORF">FNK824_LOCUS14979</name>
    <name evidence="9" type="ORF">JBS370_LOCUS30209</name>
    <name evidence="3" type="ORF">JXQ802_LOCUS4747</name>
    <name evidence="4" type="ORF">JXQ802_LOCUS5081</name>
    <name evidence="7" type="ORF">OTI717_LOCUS16782</name>
    <name evidence="5" type="ORF">PYM288_LOCUS6161</name>
    <name evidence="1" type="ORF">RFH988_LOCUS3210</name>
    <name evidence="2" type="ORF">SEV965_LOCUS881</name>
    <name evidence="6" type="ORF">ZHD862_LOCUS9177</name>
</gene>
<proteinExistence type="predicted"/>
<dbReference type="OrthoDB" id="9983199at2759"/>
<reference evidence="3" key="1">
    <citation type="submission" date="2021-02" db="EMBL/GenBank/DDBJ databases">
        <authorList>
            <person name="Nowell W R."/>
        </authorList>
    </citation>
    <scope>NUCLEOTIDE SEQUENCE</scope>
</reference>
<protein>
    <submittedName>
        <fullName evidence="3">Uncharacterized protein</fullName>
    </submittedName>
</protein>
<dbReference type="EMBL" id="CAJNOL010000074">
    <property type="protein sequence ID" value="CAF0818625.1"/>
    <property type="molecule type" value="Genomic_DNA"/>
</dbReference>
<dbReference type="EMBL" id="CAJNOU010000015">
    <property type="protein sequence ID" value="CAF0806096.1"/>
    <property type="molecule type" value="Genomic_DNA"/>
</dbReference>